<comment type="caution">
    <text evidence="2">The sequence shown here is derived from an EMBL/GenBank/DDBJ whole genome shotgun (WGS) entry which is preliminary data.</text>
</comment>
<dbReference type="EMBL" id="SEUK01000056">
    <property type="protein sequence ID" value="KAA1156462.1"/>
    <property type="molecule type" value="Genomic_DNA"/>
</dbReference>
<accession>A0AB73BBH6</accession>
<dbReference type="PANTHER" id="PTHR33840">
    <property type="match status" value="1"/>
</dbReference>
<evidence type="ECO:0000313" key="3">
    <source>
        <dbReference type="Proteomes" id="UP000324162"/>
    </source>
</evidence>
<reference evidence="2 3" key="1">
    <citation type="submission" date="2019-01" db="EMBL/GenBank/DDBJ databases">
        <title>Genome sequences of marine Pseudoalteromonas species.</title>
        <authorList>
            <person name="Boraston A.B."/>
            <person name="Hehemann J.-H."/>
            <person name="Vickers C.J."/>
            <person name="Salama-Alber O."/>
            <person name="Abe K."/>
            <person name="Hettle A.J."/>
        </authorList>
    </citation>
    <scope>NUCLEOTIDE SEQUENCE [LARGE SCALE GENOMIC DNA]</scope>
    <source>
        <strain evidence="2 3">PS42</strain>
    </source>
</reference>
<gene>
    <name evidence="2" type="ORF">EU508_20470</name>
</gene>
<dbReference type="Proteomes" id="UP000324162">
    <property type="component" value="Unassembled WGS sequence"/>
</dbReference>
<dbReference type="RefSeq" id="WP_149615355.1">
    <property type="nucleotide sequence ID" value="NZ_SEUK01000056.1"/>
</dbReference>
<proteinExistence type="predicted"/>
<evidence type="ECO:0000313" key="2">
    <source>
        <dbReference type="EMBL" id="KAA1156462.1"/>
    </source>
</evidence>
<dbReference type="AlphaFoldDB" id="A0AB73BBH6"/>
<dbReference type="InterPro" id="IPR018712">
    <property type="entry name" value="Tle1-like_cat"/>
</dbReference>
<dbReference type="Gene3D" id="2.60.120.430">
    <property type="entry name" value="Galactose-binding lectin"/>
    <property type="match status" value="1"/>
</dbReference>
<organism evidence="2 3">
    <name type="scientific">Pseudoalteromonas fuliginea</name>
    <dbReference type="NCBI Taxonomy" id="1872678"/>
    <lineage>
        <taxon>Bacteria</taxon>
        <taxon>Pseudomonadati</taxon>
        <taxon>Pseudomonadota</taxon>
        <taxon>Gammaproteobacteria</taxon>
        <taxon>Alteromonadales</taxon>
        <taxon>Pseudoalteromonadaceae</taxon>
        <taxon>Pseudoalteromonas</taxon>
    </lineage>
</organism>
<protein>
    <submittedName>
        <fullName evidence="2">DUF2235 domain-containing protein</fullName>
    </submittedName>
</protein>
<sequence>MANLVICCDGTWNNPQQEDNGAPAPTNVVKLYHALAKKDNSEAIQKLYYHPGLGGEETGLKDSIIDGALGKSIKRHICSAYHWLASNYNEGDKVFIFGFSRGAFTARSLGGLLGLGLLDFNKLENNKARWEKTHGHFENYKSKLERIPKSLYINNKKSLPIHFIGVWETVGALGIPNDMELFNLLDNPASWRFHDTSLGKHISIARHAMAMDEKRSSFCVTRWSENLVDRDVKEMWFPGVHSDVGGGYYDTDLSDIALEWMIKEAQESGLFFRDNILNQLNPNPCGVLHNSFKGIFAKFRSRPRNVDCVITANNENFHESVFKRQEISPIEHPEYWPTIKLEVGESTVVNVFAKQHWTPTYIYMNKGERYIFDSEGEWQDSKDECDWLGTEDGKLTAGDIIRFASSMLGMTERKFKQATQNRSTDFWGTKRVEHMRWFIAVGCIANDSGKAQAVTNDGSPHPHQYEALSHYQKNSKTLQISSSGYFYAFPNDVWSLYHNNQGCIQLRVTRKS</sequence>
<name>A0AB73BBH6_9GAMM</name>
<dbReference type="PANTHER" id="PTHR33840:SF1">
    <property type="entry name" value="TLE1 PHOSPHOLIPASE DOMAIN-CONTAINING PROTEIN"/>
    <property type="match status" value="1"/>
</dbReference>
<evidence type="ECO:0000259" key="1">
    <source>
        <dbReference type="Pfam" id="PF09994"/>
    </source>
</evidence>
<dbReference type="Pfam" id="PF09994">
    <property type="entry name" value="T6SS_Tle1-like_cat"/>
    <property type="match status" value="1"/>
</dbReference>
<feature type="domain" description="T6SS Phospholipase effector Tle1-like catalytic" evidence="1">
    <location>
        <begin position="3"/>
        <end position="264"/>
    </location>
</feature>